<evidence type="ECO:0000256" key="10">
    <source>
        <dbReference type="SAM" id="MobiDB-lite"/>
    </source>
</evidence>
<dbReference type="InterPro" id="IPR016288">
    <property type="entry name" value="Beta_cellobiohydrolase"/>
</dbReference>
<dbReference type="PRINTS" id="PR00733">
    <property type="entry name" value="GLHYDRLASE6"/>
</dbReference>
<dbReference type="Proteomes" id="UP000777774">
    <property type="component" value="Unassembled WGS sequence"/>
</dbReference>
<feature type="active site" evidence="8">
    <location>
        <position position="112"/>
    </location>
</feature>
<comment type="caution">
    <text evidence="11">The sequence shown here is derived from an EMBL/GenBank/DDBJ whole genome shotgun (WGS) entry which is preliminary data.</text>
</comment>
<keyword evidence="12" id="KW-1185">Reference proteome</keyword>
<evidence type="ECO:0000256" key="6">
    <source>
        <dbReference type="ARBA" id="ARBA00023295"/>
    </source>
</evidence>
<keyword evidence="5 9" id="KW-0119">Carbohydrate metabolism</keyword>
<evidence type="ECO:0000256" key="4">
    <source>
        <dbReference type="ARBA" id="ARBA00023157"/>
    </source>
</evidence>
<reference evidence="11 12" key="1">
    <citation type="submission" date="2020-04" db="EMBL/GenBank/DDBJ databases">
        <title>MicrobeNet Type strains.</title>
        <authorList>
            <person name="Nicholson A.C."/>
        </authorList>
    </citation>
    <scope>NUCLEOTIDE SEQUENCE [LARGE SCALE GENOMIC DNA]</scope>
    <source>
        <strain evidence="11 12">ATCC BAA-787</strain>
    </source>
</reference>
<dbReference type="RefSeq" id="WP_168680627.1">
    <property type="nucleotide sequence ID" value="NZ_JAAXOY010000674.1"/>
</dbReference>
<feature type="signal peptide" evidence="9">
    <location>
        <begin position="1"/>
        <end position="31"/>
    </location>
</feature>
<dbReference type="GO" id="GO:0016787">
    <property type="term" value="F:hydrolase activity"/>
    <property type="evidence" value="ECO:0007669"/>
    <property type="project" value="UniProtKB-KW"/>
</dbReference>
<evidence type="ECO:0000256" key="8">
    <source>
        <dbReference type="PROSITE-ProRule" id="PRU10056"/>
    </source>
</evidence>
<dbReference type="InterPro" id="IPR001524">
    <property type="entry name" value="Glyco_hydro_6_CS"/>
</dbReference>
<feature type="region of interest" description="Disordered" evidence="10">
    <location>
        <begin position="428"/>
        <end position="447"/>
    </location>
</feature>
<evidence type="ECO:0000313" key="11">
    <source>
        <dbReference type="EMBL" id="NKY41334.1"/>
    </source>
</evidence>
<proteinExistence type="inferred from homology"/>
<keyword evidence="6 9" id="KW-0326">Glycosidase</keyword>
<dbReference type="PANTHER" id="PTHR34876">
    <property type="match status" value="1"/>
</dbReference>
<keyword evidence="1 9" id="KW-0732">Signal</keyword>
<organism evidence="11 12">
    <name type="scientific">Cellulomonas septica</name>
    <dbReference type="NCBI Taxonomy" id="285080"/>
    <lineage>
        <taxon>Bacteria</taxon>
        <taxon>Bacillati</taxon>
        <taxon>Actinomycetota</taxon>
        <taxon>Actinomycetes</taxon>
        <taxon>Micrococcales</taxon>
        <taxon>Cellulomonadaceae</taxon>
        <taxon>Cellulomonas</taxon>
    </lineage>
</organism>
<sequence length="447" mass="47920">MATPARRRWTTAVLAACALAVSALVSSPAQAANDVLDPSTDLWVNPQSSTKDAARELRGQAQRDALALSRVPSATWFTDGTPAEVRREVRDTVKRSGRDVPVLVAYNVPFRDCALYSAGGAADVAAYKAWIDAFAAGIGREDAVVVLEPDGLGIIPWYTTLEGQLEHCQPPEFDPATSDRDAAAERFEMLGYAVDRLQQQPNTAVYLDGTGPYWLSAAESADRLIKGGVQRADGFFLNVSNYEYTENNVTYGTWVSKCIALATGVMPGAFGECGHQYWSGGPANDWTGQVLTNQGIWSETATDPAINTAGIESRYDLLLGDTQPTTHFVVDTSRNGRGPWAPPAGVYPDAETWCNPPDRGLGLRPTTDTGNDLVDALLWIKVPGESDGQCFRGLGGPQDPERDMVAPAAGQWFPEQARELIELAQPAFAGGGAHPSGPGHGGPHHRR</sequence>
<evidence type="ECO:0000256" key="3">
    <source>
        <dbReference type="ARBA" id="ARBA00023001"/>
    </source>
</evidence>
<dbReference type="Gene3D" id="3.20.20.40">
    <property type="entry name" value="1, 4-beta cellobiohydrolase"/>
    <property type="match status" value="1"/>
</dbReference>
<dbReference type="PROSITE" id="PS00655">
    <property type="entry name" value="GLYCOSYL_HYDROL_F6_1"/>
    <property type="match status" value="1"/>
</dbReference>
<keyword evidence="3 9" id="KW-0136">Cellulose degradation</keyword>
<dbReference type="Pfam" id="PF01341">
    <property type="entry name" value="Glyco_hydro_6"/>
    <property type="match status" value="1"/>
</dbReference>
<evidence type="ECO:0000256" key="1">
    <source>
        <dbReference type="ARBA" id="ARBA00022729"/>
    </source>
</evidence>
<keyword evidence="2 9" id="KW-0378">Hydrolase</keyword>
<keyword evidence="4" id="KW-1015">Disulfide bond</keyword>
<feature type="compositionally biased region" description="Gly residues" evidence="10">
    <location>
        <begin position="429"/>
        <end position="441"/>
    </location>
</feature>
<evidence type="ECO:0000256" key="2">
    <source>
        <dbReference type="ARBA" id="ARBA00022801"/>
    </source>
</evidence>
<protein>
    <recommendedName>
        <fullName evidence="9">Glucanase</fullName>
        <ecNumber evidence="9">3.2.1.-</ecNumber>
    </recommendedName>
</protein>
<gene>
    <name evidence="11" type="ORF">HGA02_17970</name>
</gene>
<dbReference type="PIRSF" id="PIRSF001100">
    <property type="entry name" value="Beta_cellobiohydrolase"/>
    <property type="match status" value="1"/>
</dbReference>
<accession>A0ABX1K458</accession>
<name>A0ABX1K458_9CELL</name>
<evidence type="ECO:0000313" key="12">
    <source>
        <dbReference type="Proteomes" id="UP000777774"/>
    </source>
</evidence>
<evidence type="ECO:0000256" key="5">
    <source>
        <dbReference type="ARBA" id="ARBA00023277"/>
    </source>
</evidence>
<dbReference type="EMBL" id="JAAXOY010000674">
    <property type="protein sequence ID" value="NKY41334.1"/>
    <property type="molecule type" value="Genomic_DNA"/>
</dbReference>
<evidence type="ECO:0000256" key="9">
    <source>
        <dbReference type="RuleBase" id="RU361186"/>
    </source>
</evidence>
<evidence type="ECO:0000256" key="7">
    <source>
        <dbReference type="ARBA" id="ARBA00023326"/>
    </source>
</evidence>
<comment type="similarity">
    <text evidence="9">Belongs to the glycosyl hydrolase family 6.</text>
</comment>
<keyword evidence="7 9" id="KW-0624">Polysaccharide degradation</keyword>
<dbReference type="EC" id="3.2.1.-" evidence="9"/>
<dbReference type="PANTHER" id="PTHR34876:SF4">
    <property type="entry name" value="1,4-BETA-D-GLUCAN CELLOBIOHYDROLASE C-RELATED"/>
    <property type="match status" value="1"/>
</dbReference>
<feature type="chain" id="PRO_5045006246" description="Glucanase" evidence="9">
    <location>
        <begin position="32"/>
        <end position="447"/>
    </location>
</feature>
<dbReference type="SUPFAM" id="SSF51989">
    <property type="entry name" value="Glycosyl hydrolases family 6, cellulases"/>
    <property type="match status" value="1"/>
</dbReference>
<dbReference type="InterPro" id="IPR036434">
    <property type="entry name" value="Beta_cellobiohydrolase_sf"/>
</dbReference>